<evidence type="ECO:0000313" key="2">
    <source>
        <dbReference type="EMBL" id="ENZ80672.1"/>
    </source>
</evidence>
<gene>
    <name evidence="2" type="ORF">OR37_03390</name>
</gene>
<dbReference type="RefSeq" id="WP_004622519.1">
    <property type="nucleotide sequence ID" value="NZ_APMP01000027.1"/>
</dbReference>
<keyword evidence="3" id="KW-1185">Reference proteome</keyword>
<evidence type="ECO:0000313" key="3">
    <source>
        <dbReference type="Proteomes" id="UP000013063"/>
    </source>
</evidence>
<dbReference type="Proteomes" id="UP000013063">
    <property type="component" value="Unassembled WGS sequence"/>
</dbReference>
<comment type="caution">
    <text evidence="2">The sequence shown here is derived from an EMBL/GenBank/DDBJ whole genome shotgun (WGS) entry which is preliminary data.</text>
</comment>
<dbReference type="AlphaFoldDB" id="R0EHI4"/>
<protein>
    <submittedName>
        <fullName evidence="2">Uncharacterized protein</fullName>
    </submittedName>
</protein>
<dbReference type="EMBL" id="APMP01000027">
    <property type="protein sequence ID" value="ENZ80672.1"/>
    <property type="molecule type" value="Genomic_DNA"/>
</dbReference>
<dbReference type="PATRIC" id="fig|1292034.3.peg.3361"/>
<dbReference type="OrthoDB" id="9989183at2"/>
<proteinExistence type="predicted"/>
<keyword evidence="1" id="KW-1133">Transmembrane helix</keyword>
<sequence length="82" mass="8876" precursor="true">MRPPRRHSRLLVALMVLGLGGFVALLGLGSRFPAHGDVLRLLAVAWFVVFGAARLLVHLDQAVGEADDALPRIARLRGRGEI</sequence>
<feature type="transmembrane region" description="Helical" evidence="1">
    <location>
        <begin position="39"/>
        <end position="57"/>
    </location>
</feature>
<accession>R0EHI4</accession>
<keyword evidence="1" id="KW-0472">Membrane</keyword>
<reference evidence="2 3" key="1">
    <citation type="journal article" date="2013" name="Genome Announc.">
        <title>Draft Genome Sequence for Caulobacter sp. Strain OR37, a Bacterium Tolerant to Heavy Metals.</title>
        <authorList>
            <person name="Utturkar S.M."/>
            <person name="Bollmann A."/>
            <person name="Brzoska R.M."/>
            <person name="Klingeman D.M."/>
            <person name="Epstein S.E."/>
            <person name="Palumbo A.V."/>
            <person name="Brown S.D."/>
        </authorList>
    </citation>
    <scope>NUCLEOTIDE SEQUENCE [LARGE SCALE GENOMIC DNA]</scope>
    <source>
        <strain evidence="2 3">OR37</strain>
    </source>
</reference>
<name>R0EHI4_CAUVI</name>
<evidence type="ECO:0000256" key="1">
    <source>
        <dbReference type="SAM" id="Phobius"/>
    </source>
</evidence>
<keyword evidence="1" id="KW-0812">Transmembrane</keyword>
<organism evidence="2 3">
    <name type="scientific">Caulobacter vibrioides OR37</name>
    <dbReference type="NCBI Taxonomy" id="1292034"/>
    <lineage>
        <taxon>Bacteria</taxon>
        <taxon>Pseudomonadati</taxon>
        <taxon>Pseudomonadota</taxon>
        <taxon>Alphaproteobacteria</taxon>
        <taxon>Caulobacterales</taxon>
        <taxon>Caulobacteraceae</taxon>
        <taxon>Caulobacter</taxon>
    </lineage>
</organism>